<dbReference type="Pfam" id="PF13181">
    <property type="entry name" value="TPR_8"/>
    <property type="match status" value="2"/>
</dbReference>
<feature type="repeat" description="TPR" evidence="3">
    <location>
        <begin position="711"/>
        <end position="744"/>
    </location>
</feature>
<evidence type="ECO:0000313" key="5">
    <source>
        <dbReference type="Proteomes" id="UP001162131"/>
    </source>
</evidence>
<dbReference type="SUPFAM" id="SSF48452">
    <property type="entry name" value="TPR-like"/>
    <property type="match status" value="1"/>
</dbReference>
<name>A0AAU9K9Y4_9CILI</name>
<evidence type="ECO:0008006" key="6">
    <source>
        <dbReference type="Google" id="ProtNLM"/>
    </source>
</evidence>
<keyword evidence="1" id="KW-0677">Repeat</keyword>
<dbReference type="PROSITE" id="PS50005">
    <property type="entry name" value="TPR"/>
    <property type="match status" value="4"/>
</dbReference>
<evidence type="ECO:0000256" key="2">
    <source>
        <dbReference type="ARBA" id="ARBA00022803"/>
    </source>
</evidence>
<dbReference type="SMART" id="SM00028">
    <property type="entry name" value="TPR"/>
    <property type="match status" value="6"/>
</dbReference>
<comment type="caution">
    <text evidence="4">The sequence shown here is derived from an EMBL/GenBank/DDBJ whole genome shotgun (WGS) entry which is preliminary data.</text>
</comment>
<gene>
    <name evidence="4" type="ORF">BSTOLATCC_MIC65147</name>
</gene>
<feature type="repeat" description="TPR" evidence="3">
    <location>
        <begin position="642"/>
        <end position="675"/>
    </location>
</feature>
<dbReference type="EMBL" id="CAJZBQ010000063">
    <property type="protein sequence ID" value="CAG9335827.1"/>
    <property type="molecule type" value="Genomic_DNA"/>
</dbReference>
<dbReference type="Gene3D" id="2.120.10.80">
    <property type="entry name" value="Kelch-type beta propeller"/>
    <property type="match status" value="1"/>
</dbReference>
<dbReference type="Proteomes" id="UP001162131">
    <property type="component" value="Unassembled WGS sequence"/>
</dbReference>
<dbReference type="InterPro" id="IPR019734">
    <property type="entry name" value="TPR_rpt"/>
</dbReference>
<proteinExistence type="predicted"/>
<organism evidence="4 5">
    <name type="scientific">Blepharisma stoltei</name>
    <dbReference type="NCBI Taxonomy" id="1481888"/>
    <lineage>
        <taxon>Eukaryota</taxon>
        <taxon>Sar</taxon>
        <taxon>Alveolata</taxon>
        <taxon>Ciliophora</taxon>
        <taxon>Postciliodesmatophora</taxon>
        <taxon>Heterotrichea</taxon>
        <taxon>Heterotrichida</taxon>
        <taxon>Blepharismidae</taxon>
        <taxon>Blepharisma</taxon>
    </lineage>
</organism>
<accession>A0AAU9K9Y4</accession>
<evidence type="ECO:0000313" key="4">
    <source>
        <dbReference type="EMBL" id="CAG9335827.1"/>
    </source>
</evidence>
<dbReference type="Pfam" id="PF00515">
    <property type="entry name" value="TPR_1"/>
    <property type="match status" value="1"/>
</dbReference>
<dbReference type="InterPro" id="IPR051685">
    <property type="entry name" value="Ycf3/AcsC/BcsC/TPR_MFPF"/>
</dbReference>
<evidence type="ECO:0000256" key="3">
    <source>
        <dbReference type="PROSITE-ProRule" id="PRU00339"/>
    </source>
</evidence>
<reference evidence="4" key="1">
    <citation type="submission" date="2021-09" db="EMBL/GenBank/DDBJ databases">
        <authorList>
            <consortium name="AG Swart"/>
            <person name="Singh M."/>
            <person name="Singh A."/>
            <person name="Seah K."/>
            <person name="Emmerich C."/>
        </authorList>
    </citation>
    <scope>NUCLEOTIDE SEQUENCE</scope>
    <source>
        <strain evidence="4">ATCC30299</strain>
    </source>
</reference>
<evidence type="ECO:0000256" key="1">
    <source>
        <dbReference type="ARBA" id="ARBA00022737"/>
    </source>
</evidence>
<keyword evidence="2 3" id="KW-0802">TPR repeat</keyword>
<feature type="repeat" description="TPR" evidence="3">
    <location>
        <begin position="745"/>
        <end position="778"/>
    </location>
</feature>
<keyword evidence="5" id="KW-1185">Reference proteome</keyword>
<dbReference type="PROSITE" id="PS50293">
    <property type="entry name" value="TPR_REGION"/>
    <property type="match status" value="3"/>
</dbReference>
<dbReference type="Pfam" id="PF13414">
    <property type="entry name" value="TPR_11"/>
    <property type="match status" value="1"/>
</dbReference>
<feature type="repeat" description="TPR" evidence="3">
    <location>
        <begin position="676"/>
        <end position="709"/>
    </location>
</feature>
<dbReference type="InterPro" id="IPR011043">
    <property type="entry name" value="Gal_Oxase/kelch_b-propeller"/>
</dbReference>
<dbReference type="PANTHER" id="PTHR44943:SF4">
    <property type="entry name" value="TPR REPEAT-CONTAINING PROTEIN MJ0798"/>
    <property type="match status" value="1"/>
</dbReference>
<dbReference type="AlphaFoldDB" id="A0AAU9K9Y4"/>
<dbReference type="PANTHER" id="PTHR44943">
    <property type="entry name" value="CELLULOSE SYNTHASE OPERON PROTEIN C"/>
    <property type="match status" value="1"/>
</dbReference>
<dbReference type="InterPro" id="IPR011990">
    <property type="entry name" value="TPR-like_helical_dom_sf"/>
</dbReference>
<dbReference type="Gene3D" id="1.25.40.10">
    <property type="entry name" value="Tetratricopeptide repeat domain"/>
    <property type="match status" value="3"/>
</dbReference>
<dbReference type="SUPFAM" id="SSF50965">
    <property type="entry name" value="Galactose oxidase, central domain"/>
    <property type="match status" value="1"/>
</dbReference>
<protein>
    <recommendedName>
        <fullName evidence="6">Tetratricopeptide repeat protein</fullName>
    </recommendedName>
</protein>
<dbReference type="InterPro" id="IPR015915">
    <property type="entry name" value="Kelch-typ_b-propeller"/>
</dbReference>
<sequence length="850" mass="98104">MMAKKCFESGCINEVEYSCKCSSPETSSCEVHIGKHINLPNGAHNLESTFIQPYEGTKEAILEFLTKENSKYSELRRKIIDFFSQCPFNLKRNLRDFRKKLDDCSGEINDFFAKISQVKKLSKLEQDPILGLLVLQPGEALEKVKLMTIAMKDLYNSARFFYIINEKLASLNRPFVKEKWDSHLENMNVQNTPEVYDKTIESANVKDSINENIESLKGCENLNKPVKKSLENKASLLNSQISIASDNLNSKSNELEIALNFTDTLRNKTAEILSRPNNPELEIDFRTTCSTIQTNSSPYDLTQAYQDYLNAYQLKTSLYNIKRDKKTSLFNIKRDEKINSYLHIYNTETEVQEVKVMQTQIKLDSKTCLTQLPNGKLFCFGNGLLSGITVLIDVNGGLEVLPSGTPCYLSSCIYFNNSIYCFGGKNKGTLPLSKRFDLDRNRWIQLTLLPKSDYSCNSIIFNGNILISGYRNRKLLLYSIDIDSFSSIPYEFAEKTRKILINAERLYLIECPGSIYESEIGSDMNWKRVGKSIIDYDPSQVYCSYNKGGIYISTISELVREYYYFNLDQKIIIDVGYYNAHVSLRRVGKKIVAKKCNNQNFKFDPHYLYEWNLKGKTLNNLGKNLEEIECLDKAIKLNPNDPDLYNKKGDAFDDLEWYLEAIESYDKAIKLDPNDDFLYNNKGEAFSNLKRYLEAIECYDRAIKLNPNKSAFYYDNKGRALNELGRYPEAIESYDEAIKINPNYVDYYNDKGNTLYALERYQEAIQCYDEAINLEPNNPLYLCSRARVFNYLRQEAAALQDFNKAYNLMQENQASDVFPGDEWNLSEKDINFINDLLGRDRIELLKKIQV</sequence>